<dbReference type="OrthoDB" id="9811588at2"/>
<protein>
    <submittedName>
        <fullName evidence="6">LysR family transcriptional regulator</fullName>
    </submittedName>
</protein>
<evidence type="ECO:0000256" key="4">
    <source>
        <dbReference type="ARBA" id="ARBA00023163"/>
    </source>
</evidence>
<name>A0A2N3PS32_9PROT</name>
<keyword evidence="3" id="KW-0238">DNA-binding</keyword>
<dbReference type="FunFam" id="1.10.10.10:FF:000001">
    <property type="entry name" value="LysR family transcriptional regulator"/>
    <property type="match status" value="1"/>
</dbReference>
<dbReference type="GO" id="GO:0003700">
    <property type="term" value="F:DNA-binding transcription factor activity"/>
    <property type="evidence" value="ECO:0007669"/>
    <property type="project" value="InterPro"/>
</dbReference>
<dbReference type="GO" id="GO:0032993">
    <property type="term" value="C:protein-DNA complex"/>
    <property type="evidence" value="ECO:0007669"/>
    <property type="project" value="TreeGrafter"/>
</dbReference>
<dbReference type="AlphaFoldDB" id="A0A2N3PS32"/>
<comment type="similarity">
    <text evidence="1">Belongs to the LysR transcriptional regulatory family.</text>
</comment>
<dbReference type="InterPro" id="IPR000847">
    <property type="entry name" value="LysR_HTH_N"/>
</dbReference>
<feature type="domain" description="HTH lysR-type" evidence="5">
    <location>
        <begin position="2"/>
        <end position="59"/>
    </location>
</feature>
<evidence type="ECO:0000313" key="6">
    <source>
        <dbReference type="EMBL" id="PKU23184.1"/>
    </source>
</evidence>
<dbReference type="InterPro" id="IPR036388">
    <property type="entry name" value="WH-like_DNA-bd_sf"/>
</dbReference>
<comment type="caution">
    <text evidence="6">The sequence shown here is derived from an EMBL/GenBank/DDBJ whole genome shotgun (WGS) entry which is preliminary data.</text>
</comment>
<dbReference type="EMBL" id="PIUM01000023">
    <property type="protein sequence ID" value="PKU23184.1"/>
    <property type="molecule type" value="Genomic_DNA"/>
</dbReference>
<dbReference type="PANTHER" id="PTHR30346:SF0">
    <property type="entry name" value="HCA OPERON TRANSCRIPTIONAL ACTIVATOR HCAR"/>
    <property type="match status" value="1"/>
</dbReference>
<organism evidence="6 7">
    <name type="scientific">Telmatospirillum siberiense</name>
    <dbReference type="NCBI Taxonomy" id="382514"/>
    <lineage>
        <taxon>Bacteria</taxon>
        <taxon>Pseudomonadati</taxon>
        <taxon>Pseudomonadota</taxon>
        <taxon>Alphaproteobacteria</taxon>
        <taxon>Rhodospirillales</taxon>
        <taxon>Rhodospirillaceae</taxon>
        <taxon>Telmatospirillum</taxon>
    </lineage>
</organism>
<reference evidence="7" key="1">
    <citation type="submission" date="2017-12" db="EMBL/GenBank/DDBJ databases">
        <title>Draft genome sequence of Telmatospirillum siberiense 26-4b1T, an acidotolerant peatland alphaproteobacterium potentially involved in sulfur cycling.</title>
        <authorList>
            <person name="Hausmann B."/>
            <person name="Pjevac P."/>
            <person name="Schreck K."/>
            <person name="Herbold C.W."/>
            <person name="Daims H."/>
            <person name="Wagner M."/>
            <person name="Pester M."/>
            <person name="Loy A."/>
        </authorList>
    </citation>
    <scope>NUCLEOTIDE SEQUENCE [LARGE SCALE GENOMIC DNA]</scope>
    <source>
        <strain evidence="7">26-4b1</strain>
    </source>
</reference>
<keyword evidence="7" id="KW-1185">Reference proteome</keyword>
<dbReference type="PRINTS" id="PR00039">
    <property type="entry name" value="HTHLYSR"/>
</dbReference>
<accession>A0A2N3PS32</accession>
<evidence type="ECO:0000256" key="1">
    <source>
        <dbReference type="ARBA" id="ARBA00009437"/>
    </source>
</evidence>
<evidence type="ECO:0000313" key="7">
    <source>
        <dbReference type="Proteomes" id="UP000233293"/>
    </source>
</evidence>
<dbReference type="RefSeq" id="WP_101252084.1">
    <property type="nucleotide sequence ID" value="NZ_PIUM01000023.1"/>
</dbReference>
<dbReference type="GO" id="GO:0003677">
    <property type="term" value="F:DNA binding"/>
    <property type="evidence" value="ECO:0007669"/>
    <property type="project" value="UniProtKB-KW"/>
</dbReference>
<evidence type="ECO:0000259" key="5">
    <source>
        <dbReference type="PROSITE" id="PS50931"/>
    </source>
</evidence>
<dbReference type="Pfam" id="PF03466">
    <property type="entry name" value="LysR_substrate"/>
    <property type="match status" value="1"/>
</dbReference>
<dbReference type="Gene3D" id="3.40.190.10">
    <property type="entry name" value="Periplasmic binding protein-like II"/>
    <property type="match status" value="2"/>
</dbReference>
<dbReference type="Gene3D" id="1.10.10.10">
    <property type="entry name" value="Winged helix-like DNA-binding domain superfamily/Winged helix DNA-binding domain"/>
    <property type="match status" value="1"/>
</dbReference>
<dbReference type="Proteomes" id="UP000233293">
    <property type="component" value="Unassembled WGS sequence"/>
</dbReference>
<dbReference type="InterPro" id="IPR036390">
    <property type="entry name" value="WH_DNA-bd_sf"/>
</dbReference>
<dbReference type="Pfam" id="PF00126">
    <property type="entry name" value="HTH_1"/>
    <property type="match status" value="1"/>
</dbReference>
<evidence type="ECO:0000256" key="2">
    <source>
        <dbReference type="ARBA" id="ARBA00023015"/>
    </source>
</evidence>
<proteinExistence type="inferred from homology"/>
<dbReference type="InterPro" id="IPR005119">
    <property type="entry name" value="LysR_subst-bd"/>
</dbReference>
<dbReference type="SUPFAM" id="SSF46785">
    <property type="entry name" value="Winged helix' DNA-binding domain"/>
    <property type="match status" value="1"/>
</dbReference>
<evidence type="ECO:0000256" key="3">
    <source>
        <dbReference type="ARBA" id="ARBA00023125"/>
    </source>
</evidence>
<dbReference type="PROSITE" id="PS50931">
    <property type="entry name" value="HTH_LYSR"/>
    <property type="match status" value="1"/>
</dbReference>
<sequence>MFEFSHLRCFIVLAEELHFHRAAQRLNMTQPPLSRQIQLLEHELGVCLLRRSSRLVELTPAGKAFYLEARRLLHIAENAKVIAQRMARGESGLVTLGFTAASSYAFLPRLVALAKEKLPEIDLVLREMVTLDQIEALNSGRIDLGFLRPPLNRYGISGKRILREPLLLAVPRDHPLAACEQLRLTDLDRQPFITYSPVEGRYFHDLLAGLFQTAGVAPNYVQYAIQTHSILALVNAGIGLAVVPESARNLHPDGVVLRDFPSEAKASTELFLAWRDGNENPAASVLSELILREFGGGGSSAK</sequence>
<keyword evidence="2" id="KW-0805">Transcription regulation</keyword>
<dbReference type="PANTHER" id="PTHR30346">
    <property type="entry name" value="TRANSCRIPTIONAL DUAL REGULATOR HCAR-RELATED"/>
    <property type="match status" value="1"/>
</dbReference>
<dbReference type="SUPFAM" id="SSF53850">
    <property type="entry name" value="Periplasmic binding protein-like II"/>
    <property type="match status" value="1"/>
</dbReference>
<dbReference type="CDD" id="cd08447">
    <property type="entry name" value="PBP2_LTTR_aromatics_like_1"/>
    <property type="match status" value="1"/>
</dbReference>
<keyword evidence="4" id="KW-0804">Transcription</keyword>
<gene>
    <name evidence="6" type="ORF">CWS72_18050</name>
</gene>